<feature type="transmembrane region" description="Helical" evidence="10">
    <location>
        <begin position="116"/>
        <end position="135"/>
    </location>
</feature>
<comment type="caution">
    <text evidence="12">The sequence shown here is derived from an EMBL/GenBank/DDBJ whole genome shotgun (WGS) entry which is preliminary data.</text>
</comment>
<evidence type="ECO:0000256" key="5">
    <source>
        <dbReference type="ARBA" id="ARBA00022692"/>
    </source>
</evidence>
<keyword evidence="13" id="KW-1185">Reference proteome</keyword>
<keyword evidence="5 10" id="KW-0812">Transmembrane</keyword>
<feature type="region of interest" description="Disordered" evidence="9">
    <location>
        <begin position="483"/>
        <end position="505"/>
    </location>
</feature>
<dbReference type="EMBL" id="JBIRGH010000010">
    <property type="protein sequence ID" value="MFH8586375.1"/>
    <property type="molecule type" value="Genomic_DNA"/>
</dbReference>
<evidence type="ECO:0000256" key="6">
    <source>
        <dbReference type="ARBA" id="ARBA00022989"/>
    </source>
</evidence>
<keyword evidence="4" id="KW-1003">Cell membrane</keyword>
<feature type="transmembrane region" description="Helical" evidence="10">
    <location>
        <begin position="315"/>
        <end position="335"/>
    </location>
</feature>
<feature type="transmembrane region" description="Helical" evidence="10">
    <location>
        <begin position="281"/>
        <end position="303"/>
    </location>
</feature>
<name>A0ABW7RJ67_9ACTN</name>
<dbReference type="InterPro" id="IPR020846">
    <property type="entry name" value="MFS_dom"/>
</dbReference>
<dbReference type="InterPro" id="IPR011701">
    <property type="entry name" value="MFS"/>
</dbReference>
<keyword evidence="8" id="KW-0046">Antibiotic resistance</keyword>
<evidence type="ECO:0000256" key="8">
    <source>
        <dbReference type="ARBA" id="ARBA00023251"/>
    </source>
</evidence>
<dbReference type="PROSITE" id="PS50850">
    <property type="entry name" value="MFS"/>
    <property type="match status" value="1"/>
</dbReference>
<keyword evidence="6 10" id="KW-1133">Transmembrane helix</keyword>
<evidence type="ECO:0000256" key="7">
    <source>
        <dbReference type="ARBA" id="ARBA00023136"/>
    </source>
</evidence>
<feature type="domain" description="Major facilitator superfamily (MFS) profile" evidence="11">
    <location>
        <begin position="25"/>
        <end position="483"/>
    </location>
</feature>
<feature type="transmembrane region" description="Helical" evidence="10">
    <location>
        <begin position="26"/>
        <end position="47"/>
    </location>
</feature>
<comment type="subcellular location">
    <subcellularLocation>
        <location evidence="1">Cell membrane</location>
        <topology evidence="1">Multi-pass membrane protein</topology>
    </subcellularLocation>
</comment>
<dbReference type="PANTHER" id="PTHR42718">
    <property type="entry name" value="MAJOR FACILITATOR SUPERFAMILY MULTIDRUG TRANSPORTER MFSC"/>
    <property type="match status" value="1"/>
</dbReference>
<dbReference type="NCBIfam" id="TIGR00711">
    <property type="entry name" value="efflux_EmrB"/>
    <property type="match status" value="1"/>
</dbReference>
<proteinExistence type="inferred from homology"/>
<evidence type="ECO:0000256" key="3">
    <source>
        <dbReference type="ARBA" id="ARBA00022448"/>
    </source>
</evidence>
<dbReference type="PRINTS" id="PR01036">
    <property type="entry name" value="TCRTETB"/>
</dbReference>
<keyword evidence="3" id="KW-0813">Transport</keyword>
<feature type="transmembrane region" description="Helical" evidence="10">
    <location>
        <begin position="91"/>
        <end position="110"/>
    </location>
</feature>
<keyword evidence="7 10" id="KW-0472">Membrane</keyword>
<evidence type="ECO:0000256" key="1">
    <source>
        <dbReference type="ARBA" id="ARBA00004651"/>
    </source>
</evidence>
<dbReference type="PANTHER" id="PTHR42718:SF9">
    <property type="entry name" value="MAJOR FACILITATOR SUPERFAMILY MULTIDRUG TRANSPORTER MFSC"/>
    <property type="match status" value="1"/>
</dbReference>
<dbReference type="SUPFAM" id="SSF103473">
    <property type="entry name" value="MFS general substrate transporter"/>
    <property type="match status" value="1"/>
</dbReference>
<evidence type="ECO:0000313" key="12">
    <source>
        <dbReference type="EMBL" id="MFH8586375.1"/>
    </source>
</evidence>
<organism evidence="12 13">
    <name type="scientific">Streptomyces celluloflavus</name>
    <dbReference type="NCBI Taxonomy" id="58344"/>
    <lineage>
        <taxon>Bacteria</taxon>
        <taxon>Bacillati</taxon>
        <taxon>Actinomycetota</taxon>
        <taxon>Actinomycetes</taxon>
        <taxon>Kitasatosporales</taxon>
        <taxon>Streptomycetaceae</taxon>
        <taxon>Streptomyces</taxon>
    </lineage>
</organism>
<dbReference type="Proteomes" id="UP001610990">
    <property type="component" value="Unassembled WGS sequence"/>
</dbReference>
<feature type="transmembrane region" description="Helical" evidence="10">
    <location>
        <begin position="246"/>
        <end position="269"/>
    </location>
</feature>
<dbReference type="InterPro" id="IPR036259">
    <property type="entry name" value="MFS_trans_sf"/>
</dbReference>
<dbReference type="InterPro" id="IPR004638">
    <property type="entry name" value="EmrB-like"/>
</dbReference>
<evidence type="ECO:0000256" key="9">
    <source>
        <dbReference type="SAM" id="MobiDB-lite"/>
    </source>
</evidence>
<sequence>MKRDAPPVAGGAPPATRGGPSPWKTLLAVSVGSFMTILDVTVVNVAIHSLQQEYAASTAAVQWVVSAYALALGIATPLAGALGERFGTKRVYLISLGCFAAASLLCGLAPTLPLLIVARALQGIAGGFALPLGSARLFTTFPAEKRGLAFGVFGVVLVFAPTVGPLVGGAFVDAGLLRWIFFINVPIGALGVLLGSRFILPDGPRPAAARRIGLPSVGLVCVGFGGLLLGASLLGSRTASSGGAAVPAAFAVGALALAVLVAVQLRSAAPLLHLRLYRIRTYAIGSVINALGQIPFFGTQFLLPLSMQVVRGVSALDAGLALLPLALASGVAGVLAGRVRDRWGPRLPLTAGFLLLAGGIALLRARASDPDPLGLVGPLLLAGAGAGAIPPTTQVTALSDVPREAVGNGTALLQATQRVCQALGVAVLATLVARDVTAPAGSPVFRTEYVAGLSTAYTVAMYAALVCAALAVLLPGWPAPHPKPLPTTAPGKDLASGPETPSEAP</sequence>
<evidence type="ECO:0000256" key="2">
    <source>
        <dbReference type="ARBA" id="ARBA00008537"/>
    </source>
</evidence>
<reference evidence="12 13" key="1">
    <citation type="submission" date="2024-10" db="EMBL/GenBank/DDBJ databases">
        <title>The Natural Products Discovery Center: Release of the First 8490 Sequenced Strains for Exploring Actinobacteria Biosynthetic Diversity.</title>
        <authorList>
            <person name="Kalkreuter E."/>
            <person name="Kautsar S.A."/>
            <person name="Yang D."/>
            <person name="Bader C.D."/>
            <person name="Teijaro C.N."/>
            <person name="Fluegel L."/>
            <person name="Davis C.M."/>
            <person name="Simpson J.R."/>
            <person name="Lauterbach L."/>
            <person name="Steele A.D."/>
            <person name="Gui C."/>
            <person name="Meng S."/>
            <person name="Li G."/>
            <person name="Viehrig K."/>
            <person name="Ye F."/>
            <person name="Su P."/>
            <person name="Kiefer A.F."/>
            <person name="Nichols A."/>
            <person name="Cepeda A.J."/>
            <person name="Yan W."/>
            <person name="Fan B."/>
            <person name="Jiang Y."/>
            <person name="Adhikari A."/>
            <person name="Zheng C.-J."/>
            <person name="Schuster L."/>
            <person name="Cowan T.M."/>
            <person name="Smanski M.J."/>
            <person name="Chevrette M.G."/>
            <person name="De Carvalho L.P.S."/>
            <person name="Shen B."/>
        </authorList>
    </citation>
    <scope>NUCLEOTIDE SEQUENCE [LARGE SCALE GENOMIC DNA]</scope>
    <source>
        <strain evidence="12 13">NPDC018013</strain>
    </source>
</reference>
<feature type="transmembrane region" description="Helical" evidence="10">
    <location>
        <begin position="147"/>
        <end position="167"/>
    </location>
</feature>
<dbReference type="RefSeq" id="WP_367428909.1">
    <property type="nucleotide sequence ID" value="NZ_CP108413.1"/>
</dbReference>
<feature type="transmembrane region" description="Helical" evidence="10">
    <location>
        <begin position="212"/>
        <end position="234"/>
    </location>
</feature>
<feature type="transmembrane region" description="Helical" evidence="10">
    <location>
        <begin position="449"/>
        <end position="474"/>
    </location>
</feature>
<gene>
    <name evidence="12" type="ORF">ACH4GP_18520</name>
</gene>
<feature type="transmembrane region" description="Helical" evidence="10">
    <location>
        <begin position="59"/>
        <end position="79"/>
    </location>
</feature>
<evidence type="ECO:0000259" key="11">
    <source>
        <dbReference type="PROSITE" id="PS50850"/>
    </source>
</evidence>
<dbReference type="Gene3D" id="1.20.1250.20">
    <property type="entry name" value="MFS general substrate transporter like domains"/>
    <property type="match status" value="1"/>
</dbReference>
<feature type="transmembrane region" description="Helical" evidence="10">
    <location>
        <begin position="179"/>
        <end position="200"/>
    </location>
</feature>
<evidence type="ECO:0000256" key="10">
    <source>
        <dbReference type="SAM" id="Phobius"/>
    </source>
</evidence>
<comment type="similarity">
    <text evidence="2">Belongs to the major facilitator superfamily. EmrB family.</text>
</comment>
<evidence type="ECO:0000256" key="4">
    <source>
        <dbReference type="ARBA" id="ARBA00022475"/>
    </source>
</evidence>
<evidence type="ECO:0000313" key="13">
    <source>
        <dbReference type="Proteomes" id="UP001610990"/>
    </source>
</evidence>
<accession>A0ABW7RJ67</accession>
<dbReference type="Pfam" id="PF07690">
    <property type="entry name" value="MFS_1"/>
    <property type="match status" value="1"/>
</dbReference>
<protein>
    <submittedName>
        <fullName evidence="12">DHA2 family efflux MFS transporter permease subunit</fullName>
    </submittedName>
</protein>